<name>A0ACC1TIQ2_9AGAR</name>
<dbReference type="Proteomes" id="UP001163835">
    <property type="component" value="Unassembled WGS sequence"/>
</dbReference>
<accession>A0ACC1TIQ2</accession>
<sequence length="395" mass="44263">MLWVLSLLGSFADRLDDLNTWIYSTTAFCPRRYLRADRRNKPWTPLYRALAALCPTANSHLSTDNGTPLSELGVTPITLHPQMQVSQVGAMSIVSSSGVDTENPASESLNQAPGRIFPEPDIVFVSSSTCESEDIPKDLKVLLKRLKALGSTTVMKQADLQKMVDDIHDMGAQILLHDEEKHDTFDDGGIAIQTFVPFTKTTIYDTILCIETYMKTPENRGTQLEETESSNLKKFLRKPILKRLVPCKLSEKTNDNAHKSFISNLMQLHTKMRIVNFIAMPHDKPEPSTHSKKTDNILAISASIGTVSMAVFESVPVLATLKPVAGAMSGICTAVQTFRSNEDVAAKILYFVRDDIRWVIREIQNNISQREYTTEGPWELGRHVNDYFQRTKSKS</sequence>
<dbReference type="EMBL" id="MU795986">
    <property type="protein sequence ID" value="KAJ3804468.1"/>
    <property type="molecule type" value="Genomic_DNA"/>
</dbReference>
<protein>
    <submittedName>
        <fullName evidence="1">Uncharacterized protein</fullName>
    </submittedName>
</protein>
<evidence type="ECO:0000313" key="2">
    <source>
        <dbReference type="Proteomes" id="UP001163835"/>
    </source>
</evidence>
<reference evidence="1" key="1">
    <citation type="submission" date="2022-09" db="EMBL/GenBank/DDBJ databases">
        <title>A Global Phylogenomic Analysis of the Shiitake Genus Lentinula.</title>
        <authorList>
            <consortium name="DOE Joint Genome Institute"/>
            <person name="Sierra-Patev S."/>
            <person name="Min B."/>
            <person name="Naranjo-Ortiz M."/>
            <person name="Looney B."/>
            <person name="Konkel Z."/>
            <person name="Slot J.C."/>
            <person name="Sakamoto Y."/>
            <person name="Steenwyk J.L."/>
            <person name="Rokas A."/>
            <person name="Carro J."/>
            <person name="Camarero S."/>
            <person name="Ferreira P."/>
            <person name="Molpeceres G."/>
            <person name="Ruiz-Duenas F.J."/>
            <person name="Serrano A."/>
            <person name="Henrissat B."/>
            <person name="Drula E."/>
            <person name="Hughes K.W."/>
            <person name="Mata J.L."/>
            <person name="Ishikawa N.K."/>
            <person name="Vargas-Isla R."/>
            <person name="Ushijima S."/>
            <person name="Smith C.A."/>
            <person name="Ahrendt S."/>
            <person name="Andreopoulos W."/>
            <person name="He G."/>
            <person name="Labutti K."/>
            <person name="Lipzen A."/>
            <person name="Ng V."/>
            <person name="Riley R."/>
            <person name="Sandor L."/>
            <person name="Barry K."/>
            <person name="Martinez A.T."/>
            <person name="Xiao Y."/>
            <person name="Gibbons J.G."/>
            <person name="Terashima K."/>
            <person name="Grigoriev I.V."/>
            <person name="Hibbett D.S."/>
        </authorList>
    </citation>
    <scope>NUCLEOTIDE SEQUENCE</scope>
    <source>
        <strain evidence="1">TMI1499</strain>
    </source>
</reference>
<proteinExistence type="predicted"/>
<keyword evidence="2" id="KW-1185">Reference proteome</keyword>
<gene>
    <name evidence="1" type="ORF">F5876DRAFT_70606</name>
</gene>
<organism evidence="1 2">
    <name type="scientific">Lentinula aff. lateritia</name>
    <dbReference type="NCBI Taxonomy" id="2804960"/>
    <lineage>
        <taxon>Eukaryota</taxon>
        <taxon>Fungi</taxon>
        <taxon>Dikarya</taxon>
        <taxon>Basidiomycota</taxon>
        <taxon>Agaricomycotina</taxon>
        <taxon>Agaricomycetes</taxon>
        <taxon>Agaricomycetidae</taxon>
        <taxon>Agaricales</taxon>
        <taxon>Marasmiineae</taxon>
        <taxon>Omphalotaceae</taxon>
        <taxon>Lentinula</taxon>
    </lineage>
</organism>
<comment type="caution">
    <text evidence="1">The sequence shown here is derived from an EMBL/GenBank/DDBJ whole genome shotgun (WGS) entry which is preliminary data.</text>
</comment>
<evidence type="ECO:0000313" key="1">
    <source>
        <dbReference type="EMBL" id="KAJ3804468.1"/>
    </source>
</evidence>